<dbReference type="PANTHER" id="PTHR13789:SF309">
    <property type="entry name" value="PUTATIVE (AFU_ORTHOLOGUE AFUA_6G14510)-RELATED"/>
    <property type="match status" value="1"/>
</dbReference>
<evidence type="ECO:0000313" key="5">
    <source>
        <dbReference type="Proteomes" id="UP001304125"/>
    </source>
</evidence>
<dbReference type="GO" id="GO:0071949">
    <property type="term" value="F:FAD binding"/>
    <property type="evidence" value="ECO:0007669"/>
    <property type="project" value="InterPro"/>
</dbReference>
<proteinExistence type="predicted"/>
<keyword evidence="1" id="KW-0560">Oxidoreductase</keyword>
<protein>
    <submittedName>
        <fullName evidence="4">FAD-dependent monooxygenase</fullName>
    </submittedName>
</protein>
<dbReference type="Pfam" id="PF01494">
    <property type="entry name" value="FAD_binding_3"/>
    <property type="match status" value="1"/>
</dbReference>
<keyword evidence="2 4" id="KW-0503">Monooxygenase</keyword>
<dbReference type="RefSeq" id="WP_313500682.1">
    <property type="nucleotide sequence ID" value="NZ_CP134879.1"/>
</dbReference>
<dbReference type="InterPro" id="IPR002938">
    <property type="entry name" value="FAD-bd"/>
</dbReference>
<evidence type="ECO:0000256" key="1">
    <source>
        <dbReference type="ARBA" id="ARBA00023002"/>
    </source>
</evidence>
<evidence type="ECO:0000259" key="3">
    <source>
        <dbReference type="Pfam" id="PF01494"/>
    </source>
</evidence>
<dbReference type="AlphaFoldDB" id="A0AA96F8J6"/>
<dbReference type="SUPFAM" id="SSF51905">
    <property type="entry name" value="FAD/NAD(P)-binding domain"/>
    <property type="match status" value="1"/>
</dbReference>
<dbReference type="GO" id="GO:0004497">
    <property type="term" value="F:monooxygenase activity"/>
    <property type="evidence" value="ECO:0007669"/>
    <property type="project" value="UniProtKB-KW"/>
</dbReference>
<dbReference type="PANTHER" id="PTHR13789">
    <property type="entry name" value="MONOOXYGENASE"/>
    <property type="match status" value="1"/>
</dbReference>
<name>A0AA96F8J6_9MICO</name>
<dbReference type="InterPro" id="IPR036188">
    <property type="entry name" value="FAD/NAD-bd_sf"/>
</dbReference>
<gene>
    <name evidence="4" type="ORF">RN606_05255</name>
</gene>
<dbReference type="Gene3D" id="3.50.50.60">
    <property type="entry name" value="FAD/NAD(P)-binding domain"/>
    <property type="match status" value="1"/>
</dbReference>
<sequence length="377" mass="40193">MTATTRVAIAGGGVAATALAIQLAREGIEVDMFDKADCVSALGSGITLQGNALRAFVHLGVWDQIKDAGYAFNGLTLRAPGPGAAIVADMPEIAMGGPDLPAGMGMYRPDLARILTDAAVAAGARLHHHAEVTGCTTGDSEVEVEVNGESVGTYGLLVGADGLHSKVRESIGIEVQPERTGMGIWRAFVPRPAEVTHTELYYGGPMYIAGYTPTGEDTMYAFLVEDAADHVDVTDEQAVEIMRGQSMAYDGPWNHIREHLSTASHVNYTWFTSHIIPGRWNRGRAVCVGDAAHSCPPTIAQGAAQALEDTEVLGELILKRDTIDQDFWDEFHDRRVDRATMVVESSTLLGSWLLEGRRDADVPGLVASVAQTVSVPA</sequence>
<keyword evidence="5" id="KW-1185">Reference proteome</keyword>
<evidence type="ECO:0000256" key="2">
    <source>
        <dbReference type="ARBA" id="ARBA00023033"/>
    </source>
</evidence>
<feature type="domain" description="FAD-binding" evidence="3">
    <location>
        <begin position="5"/>
        <end position="345"/>
    </location>
</feature>
<dbReference type="EMBL" id="CP134879">
    <property type="protein sequence ID" value="WNM25554.1"/>
    <property type="molecule type" value="Genomic_DNA"/>
</dbReference>
<dbReference type="PRINTS" id="PR00420">
    <property type="entry name" value="RNGMNOXGNASE"/>
</dbReference>
<dbReference type="InterPro" id="IPR050493">
    <property type="entry name" value="FAD-dep_Monooxygenase_BioMet"/>
</dbReference>
<reference evidence="4 5" key="1">
    <citation type="submission" date="2023-09" db="EMBL/GenBank/DDBJ databases">
        <title>Demequina sp. a novel bacteria isolated from Capsicum annuum.</title>
        <authorList>
            <person name="Humaira Z."/>
            <person name="Lee J."/>
            <person name="Cho D."/>
        </authorList>
    </citation>
    <scope>NUCLEOTIDE SEQUENCE [LARGE SCALE GENOMIC DNA]</scope>
    <source>
        <strain evidence="4 5">OYTSA14</strain>
    </source>
</reference>
<dbReference type="Proteomes" id="UP001304125">
    <property type="component" value="Chromosome"/>
</dbReference>
<accession>A0AA96F8J6</accession>
<organism evidence="4 5">
    <name type="scientific">Demequina capsici</name>
    <dbReference type="NCBI Taxonomy" id="3075620"/>
    <lineage>
        <taxon>Bacteria</taxon>
        <taxon>Bacillati</taxon>
        <taxon>Actinomycetota</taxon>
        <taxon>Actinomycetes</taxon>
        <taxon>Micrococcales</taxon>
        <taxon>Demequinaceae</taxon>
        <taxon>Demequina</taxon>
    </lineage>
</organism>
<evidence type="ECO:0000313" key="4">
    <source>
        <dbReference type="EMBL" id="WNM25554.1"/>
    </source>
</evidence>